<accession>A0A481YWB5</accession>
<reference evidence="1" key="1">
    <citation type="journal article" date="2019" name="MBio">
        <title>Virus Genomes from Deep Sea Sediments Expand the Ocean Megavirome and Support Independent Origins of Viral Gigantism.</title>
        <authorList>
            <person name="Backstrom D."/>
            <person name="Yutin N."/>
            <person name="Jorgensen S.L."/>
            <person name="Dharamshi J."/>
            <person name="Homa F."/>
            <person name="Zaremba-Niedwiedzka K."/>
            <person name="Spang A."/>
            <person name="Wolf Y.I."/>
            <person name="Koonin E.V."/>
            <person name="Ettema T.J."/>
        </authorList>
    </citation>
    <scope>NUCLEOTIDE SEQUENCE</scope>
</reference>
<proteinExistence type="predicted"/>
<name>A0A481YWB5_9VIRU</name>
<protein>
    <submittedName>
        <fullName evidence="1">Uncharacterized protein</fullName>
    </submittedName>
</protein>
<gene>
    <name evidence="1" type="ORF">LCMAC201_03880</name>
</gene>
<dbReference type="EMBL" id="MK500353">
    <property type="protein sequence ID" value="QBK87478.1"/>
    <property type="molecule type" value="Genomic_DNA"/>
</dbReference>
<sequence length="131" mass="15387">MNHVYSFLILRVLSNSTDVSKIASIAENCAMKLWSIYDAEQKKFTYTLPIEGWSQAMIDDYYTRDIKPYIDIINIDAESRVYMMFNIPCTWHALGKMDKLITTLFDKDLFSDTRQMCYDYGHGRSFLVDLH</sequence>
<organism evidence="1">
    <name type="scientific">Marseillevirus LCMAC201</name>
    <dbReference type="NCBI Taxonomy" id="2506605"/>
    <lineage>
        <taxon>Viruses</taxon>
        <taxon>Varidnaviria</taxon>
        <taxon>Bamfordvirae</taxon>
        <taxon>Nucleocytoviricota</taxon>
        <taxon>Megaviricetes</taxon>
        <taxon>Pimascovirales</taxon>
        <taxon>Pimascovirales incertae sedis</taxon>
        <taxon>Marseilleviridae</taxon>
    </lineage>
</organism>
<evidence type="ECO:0000313" key="1">
    <source>
        <dbReference type="EMBL" id="QBK87478.1"/>
    </source>
</evidence>